<keyword evidence="2 11" id="KW-0378">Hydrolase</keyword>
<proteinExistence type="inferred from homology"/>
<feature type="active site" description="Proton acceptor" evidence="8">
    <location>
        <position position="388"/>
    </location>
</feature>
<dbReference type="Proteomes" id="UP001165124">
    <property type="component" value="Unassembled WGS sequence"/>
</dbReference>
<evidence type="ECO:0000256" key="1">
    <source>
        <dbReference type="ARBA" id="ARBA00022729"/>
    </source>
</evidence>
<keyword evidence="3 11" id="KW-0136">Cellulose degradation</keyword>
<keyword evidence="14" id="KW-1185">Reference proteome</keyword>
<dbReference type="AlphaFoldDB" id="A0A9W6PTC0"/>
<keyword evidence="7 11" id="KW-0624">Polysaccharide degradation</keyword>
<evidence type="ECO:0000256" key="4">
    <source>
        <dbReference type="ARBA" id="ARBA00023157"/>
    </source>
</evidence>
<evidence type="ECO:0000256" key="3">
    <source>
        <dbReference type="ARBA" id="ARBA00023001"/>
    </source>
</evidence>
<accession>A0A9W6PTC0</accession>
<evidence type="ECO:0000256" key="6">
    <source>
        <dbReference type="ARBA" id="ARBA00023295"/>
    </source>
</evidence>
<evidence type="ECO:0000256" key="7">
    <source>
        <dbReference type="ARBA" id="ARBA00023326"/>
    </source>
</evidence>
<dbReference type="GO" id="GO:0004553">
    <property type="term" value="F:hydrolase activity, hydrolyzing O-glycosyl compounds"/>
    <property type="evidence" value="ECO:0007669"/>
    <property type="project" value="InterPro"/>
</dbReference>
<reference evidence="13" key="1">
    <citation type="submission" date="2023-02" db="EMBL/GenBank/DDBJ databases">
        <title>Actinomadura rubrobrunea NBRC 14622.</title>
        <authorList>
            <person name="Ichikawa N."/>
            <person name="Sato H."/>
            <person name="Tonouchi N."/>
        </authorList>
    </citation>
    <scope>NUCLEOTIDE SEQUENCE</scope>
    <source>
        <strain evidence="13">NBRC 14622</strain>
    </source>
</reference>
<feature type="compositionally biased region" description="Low complexity" evidence="12">
    <location>
        <begin position="42"/>
        <end position="55"/>
    </location>
</feature>
<feature type="binding site" evidence="9">
    <location>
        <position position="242"/>
    </location>
    <ligand>
        <name>substrate</name>
    </ligand>
</feature>
<dbReference type="Pfam" id="PF01341">
    <property type="entry name" value="Glyco_hydro_6"/>
    <property type="match status" value="1"/>
</dbReference>
<evidence type="ECO:0000256" key="9">
    <source>
        <dbReference type="PIRSR" id="PIRSR001100-2"/>
    </source>
</evidence>
<feature type="region of interest" description="Disordered" evidence="12">
    <location>
        <begin position="383"/>
        <end position="412"/>
    </location>
</feature>
<feature type="binding site" evidence="9">
    <location>
        <position position="382"/>
    </location>
    <ligand>
        <name>substrate</name>
    </ligand>
</feature>
<feature type="binding site" evidence="9">
    <location>
        <position position="282"/>
    </location>
    <ligand>
        <name>substrate</name>
    </ligand>
</feature>
<dbReference type="SUPFAM" id="SSF51989">
    <property type="entry name" value="Glycosyl hydrolases family 6, cellulases"/>
    <property type="match status" value="1"/>
</dbReference>
<dbReference type="GO" id="GO:0030245">
    <property type="term" value="P:cellulose catabolic process"/>
    <property type="evidence" value="ECO:0007669"/>
    <property type="project" value="UniProtKB-KW"/>
</dbReference>
<feature type="chain" id="PRO_5041014041" description="Glucanase" evidence="11">
    <location>
        <begin position="35"/>
        <end position="430"/>
    </location>
</feature>
<feature type="active site" description="Proton donor" evidence="8">
    <location>
        <position position="183"/>
    </location>
</feature>
<sequence length="430" mass="45802">MTPRIGPFAGALTTITGALVAGALVAGAAAPAQAAAPPARDAAAAAPGGAGAAAHPARKGNPLDGPVRFYVERDTNAGRQAKIWEREGRTEDAAYMRALSRIPQAVWFTEGTPDEVREKVRATMRDAARQRAVPVLVAYYVPGRDCSQYSAGGAPSEQAYREWIDAFAQGVGHGKAVVIVEPDGLALLSSEPWCNEGGGGSTGEPEDMALVEQRFREINYAVDAFARLPRTAVYIDAGHSAWQPINDYDAGYGEPRDQLGIVSRLLKGGVAKADGFFLNVSNFRTDDELVSYGTDVAKCIRFRQRTGAASCSSDDLAAEPADPRALTHFVLDTSRNGRGPWTAPPGKYPDPEEWCNPPGRGLGERPTTRTGNELVDAFLWVKRPGESDGQCTRGTGGPVDPEYGAVDPPAGQWWPEYALGLAREASPPLR</sequence>
<keyword evidence="6 11" id="KW-0326">Glycosidase</keyword>
<dbReference type="RefSeq" id="WP_106258412.1">
    <property type="nucleotide sequence ID" value="NZ_BSRZ01000004.1"/>
</dbReference>
<feature type="active site" evidence="10">
    <location>
        <position position="145"/>
    </location>
</feature>
<evidence type="ECO:0000313" key="13">
    <source>
        <dbReference type="EMBL" id="GLW64105.1"/>
    </source>
</evidence>
<dbReference type="PRINTS" id="PR00733">
    <property type="entry name" value="GLHYDRLASE6"/>
</dbReference>
<dbReference type="InterPro" id="IPR036434">
    <property type="entry name" value="Beta_cellobiohydrolase_sf"/>
</dbReference>
<evidence type="ECO:0000256" key="10">
    <source>
        <dbReference type="PROSITE-ProRule" id="PRU10056"/>
    </source>
</evidence>
<keyword evidence="4" id="KW-1015">Disulfide bond</keyword>
<dbReference type="PROSITE" id="PS00655">
    <property type="entry name" value="GLYCOSYL_HYDROL_F6_1"/>
    <property type="match status" value="1"/>
</dbReference>
<gene>
    <name evidence="13" type="ORF">Arub01_23490</name>
</gene>
<keyword evidence="5 11" id="KW-0119">Carbohydrate metabolism</keyword>
<feature type="binding site" evidence="9">
    <location>
        <position position="239"/>
    </location>
    <ligand>
        <name>substrate</name>
    </ligand>
</feature>
<evidence type="ECO:0000256" key="5">
    <source>
        <dbReference type="ARBA" id="ARBA00023277"/>
    </source>
</evidence>
<evidence type="ECO:0000256" key="8">
    <source>
        <dbReference type="PIRSR" id="PIRSR001100-1"/>
    </source>
</evidence>
<feature type="binding site" evidence="9">
    <location>
        <position position="107"/>
    </location>
    <ligand>
        <name>substrate</name>
    </ligand>
</feature>
<feature type="region of interest" description="Disordered" evidence="12">
    <location>
        <begin position="333"/>
        <end position="369"/>
    </location>
</feature>
<dbReference type="EMBL" id="BSRZ01000004">
    <property type="protein sequence ID" value="GLW64105.1"/>
    <property type="molecule type" value="Genomic_DNA"/>
</dbReference>
<protein>
    <recommendedName>
        <fullName evidence="11">Glucanase</fullName>
        <ecNumber evidence="11">3.2.1.-</ecNumber>
    </recommendedName>
</protein>
<dbReference type="Gene3D" id="3.20.20.40">
    <property type="entry name" value="1, 4-beta cellobiohydrolase"/>
    <property type="match status" value="1"/>
</dbReference>
<evidence type="ECO:0000256" key="2">
    <source>
        <dbReference type="ARBA" id="ARBA00022801"/>
    </source>
</evidence>
<evidence type="ECO:0000313" key="14">
    <source>
        <dbReference type="Proteomes" id="UP001165124"/>
    </source>
</evidence>
<feature type="region of interest" description="Disordered" evidence="12">
    <location>
        <begin position="42"/>
        <end position="66"/>
    </location>
</feature>
<comment type="similarity">
    <text evidence="11">Belongs to the glycosyl hydrolase family 6.</text>
</comment>
<evidence type="ECO:0000256" key="12">
    <source>
        <dbReference type="SAM" id="MobiDB-lite"/>
    </source>
</evidence>
<dbReference type="InterPro" id="IPR016288">
    <property type="entry name" value="Beta_cellobiohydrolase"/>
</dbReference>
<dbReference type="InterPro" id="IPR001524">
    <property type="entry name" value="Glyco_hydro_6_CS"/>
</dbReference>
<evidence type="ECO:0000256" key="11">
    <source>
        <dbReference type="RuleBase" id="RU361186"/>
    </source>
</evidence>
<dbReference type="PANTHER" id="PTHR34876">
    <property type="match status" value="1"/>
</dbReference>
<feature type="signal peptide" evidence="11">
    <location>
        <begin position="1"/>
        <end position="34"/>
    </location>
</feature>
<organism evidence="13 14">
    <name type="scientific">Actinomadura rubrobrunea</name>
    <dbReference type="NCBI Taxonomy" id="115335"/>
    <lineage>
        <taxon>Bacteria</taxon>
        <taxon>Bacillati</taxon>
        <taxon>Actinomycetota</taxon>
        <taxon>Actinomycetes</taxon>
        <taxon>Streptosporangiales</taxon>
        <taxon>Thermomonosporaceae</taxon>
        <taxon>Actinomadura</taxon>
    </lineage>
</organism>
<dbReference type="PANTHER" id="PTHR34876:SF4">
    <property type="entry name" value="1,4-BETA-D-GLUCAN CELLOBIOHYDROLASE C-RELATED"/>
    <property type="match status" value="1"/>
</dbReference>
<dbReference type="PIRSF" id="PIRSF001100">
    <property type="entry name" value="Beta_cellobiohydrolase"/>
    <property type="match status" value="1"/>
</dbReference>
<keyword evidence="1 11" id="KW-0732">Signal</keyword>
<comment type="caution">
    <text evidence="13">The sequence shown here is derived from an EMBL/GenBank/DDBJ whole genome shotgun (WGS) entry which is preliminary data.</text>
</comment>
<feature type="binding site" evidence="9">
    <location>
        <position position="386"/>
    </location>
    <ligand>
        <name>substrate</name>
    </ligand>
</feature>
<name>A0A9W6PTC0_9ACTN</name>
<dbReference type="EC" id="3.2.1.-" evidence="11"/>
<feature type="binding site" evidence="9">
    <location>
        <position position="354"/>
    </location>
    <ligand>
        <name>substrate</name>
    </ligand>
</feature>